<protein>
    <submittedName>
        <fullName evidence="1">Uncharacterized protein</fullName>
    </submittedName>
</protein>
<dbReference type="Proteomes" id="UP000676336">
    <property type="component" value="Unassembled WGS sequence"/>
</dbReference>
<dbReference type="GO" id="GO:0070847">
    <property type="term" value="C:core mediator complex"/>
    <property type="evidence" value="ECO:0007669"/>
    <property type="project" value="TreeGrafter"/>
</dbReference>
<dbReference type="GO" id="GO:0016592">
    <property type="term" value="C:mediator complex"/>
    <property type="evidence" value="ECO:0007669"/>
    <property type="project" value="InterPro"/>
</dbReference>
<dbReference type="PANTHER" id="PTHR12809:SF2">
    <property type="entry name" value="MEDIATOR OF RNA POLYMERASE II TRANSCRIPTION SUBUNIT 14"/>
    <property type="match status" value="1"/>
</dbReference>
<dbReference type="GO" id="GO:0003712">
    <property type="term" value="F:transcription coregulator activity"/>
    <property type="evidence" value="ECO:0007669"/>
    <property type="project" value="InterPro"/>
</dbReference>
<evidence type="ECO:0000313" key="1">
    <source>
        <dbReference type="EMBL" id="CAF4411675.1"/>
    </source>
</evidence>
<sequence length="484" mass="55534">MLYRLASKPKFPTILAKLYSKTVDYIHSELRAAFELTNLFENYALSLSESADLRAIAEINSFNFFKSTIHYGPNFAFAVTITHNNNQQDSNSNLGWTFNLRFVTTNNKFLTTAHQMLNGKLLQFLNRTRSFKQFIRLLHMTAVPISLIARLNCFNRPVIFLNQGSCIQSVLTIVPYTEFRWRLIFGQIFAIDIQICGPNLILIRDGAYSVQLNSLLQELLPIPRLKEFLSKYADDRGLTFEFTHITDRLRDRSFLGPSPGTPANITMTSAATPINIRSDDNSNKHTSALHSYNRHLYTKHYPVYMSQQTFFRMLFTSDGQQWSKLESFLASSTLVKHFARAVSEPFDANNPTVRPVSNEQDTYRIEHLSLQIAFVFDSNTGTYRTHFTSLVDSCSQQQQQQQQSNSGWLQEELQAMETFFNDNFFPISILSNSMNQIVTPTIDVLSLAAATQNRNTVMGTFEKMLSHIHPRVLHDLIKIIRSEQ</sequence>
<organism evidence="1 2">
    <name type="scientific">Rotaria magnacalcarata</name>
    <dbReference type="NCBI Taxonomy" id="392030"/>
    <lineage>
        <taxon>Eukaryota</taxon>
        <taxon>Metazoa</taxon>
        <taxon>Spiralia</taxon>
        <taxon>Gnathifera</taxon>
        <taxon>Rotifera</taxon>
        <taxon>Eurotatoria</taxon>
        <taxon>Bdelloidea</taxon>
        <taxon>Philodinida</taxon>
        <taxon>Philodinidae</taxon>
        <taxon>Rotaria</taxon>
    </lineage>
</organism>
<dbReference type="PANTHER" id="PTHR12809">
    <property type="entry name" value="MEDIATOR COMPLEX SUBUNIT"/>
    <property type="match status" value="1"/>
</dbReference>
<dbReference type="EMBL" id="CAJOBI010060149">
    <property type="protein sequence ID" value="CAF4411675.1"/>
    <property type="molecule type" value="Genomic_DNA"/>
</dbReference>
<comment type="caution">
    <text evidence="1">The sequence shown here is derived from an EMBL/GenBank/DDBJ whole genome shotgun (WGS) entry which is preliminary data.</text>
</comment>
<name>A0A8S2VRM4_9BILA</name>
<dbReference type="GO" id="GO:0006357">
    <property type="term" value="P:regulation of transcription by RNA polymerase II"/>
    <property type="evidence" value="ECO:0007669"/>
    <property type="project" value="InterPro"/>
</dbReference>
<dbReference type="InterPro" id="IPR013947">
    <property type="entry name" value="Mediator_Med14"/>
</dbReference>
<accession>A0A8S2VRM4</accession>
<dbReference type="AlphaFoldDB" id="A0A8S2VRM4"/>
<evidence type="ECO:0000313" key="2">
    <source>
        <dbReference type="Proteomes" id="UP000676336"/>
    </source>
</evidence>
<feature type="non-terminal residue" evidence="1">
    <location>
        <position position="1"/>
    </location>
</feature>
<reference evidence="1" key="1">
    <citation type="submission" date="2021-02" db="EMBL/GenBank/DDBJ databases">
        <authorList>
            <person name="Nowell W R."/>
        </authorList>
    </citation>
    <scope>NUCLEOTIDE SEQUENCE</scope>
</reference>
<gene>
    <name evidence="1" type="ORF">SMN809_LOCUS30924</name>
</gene>
<proteinExistence type="predicted"/>